<reference evidence="2 3" key="1">
    <citation type="submission" date="2024-01" db="EMBL/GenBank/DDBJ databases">
        <title>The genomes of 5 underutilized Papilionoideae crops provide insights into root nodulation and disease resistanc.</title>
        <authorList>
            <person name="Yuan L."/>
        </authorList>
    </citation>
    <scope>NUCLEOTIDE SEQUENCE [LARGE SCALE GENOMIC DNA]</scope>
    <source>
        <strain evidence="2">ZHUSHIDOU_FW_LH</strain>
        <tissue evidence="2">Leaf</tissue>
    </source>
</reference>
<dbReference type="PANTHER" id="PTHR37241">
    <property type="entry name" value="NEUROFILAMENT HEAVY PROTEIN"/>
    <property type="match status" value="1"/>
</dbReference>
<dbReference type="PANTHER" id="PTHR37241:SF1">
    <property type="entry name" value="NEUROFILAMENT HEAVY PROTEIN"/>
    <property type="match status" value="1"/>
</dbReference>
<sequence length="727" mass="81109">MAETGTLPMPMIIEEDEIIDDDFYEKIQAPKFVDLTAPDLRRSDDDRHWFCFRVGCDQKHEQELDSEAVYKNFVLRVMAARSPNVRLRKALKSREEASANLKCPKTAPPKSRVSRMALISSFSHKINDNNVKVKPLSKKVVAATPNAKVRQSPAVAKALTTPRNQKKVSNVEQLRTVQSKKAMNVAVPKTRVVAKALVFHSPKKVAVKTKSSIELNTPMKALCSAMKKLELGVKKIGEGRNNTLPGASSRKQFRGREVKSRVFDSLYSNNRKGPEANTVRCLKEKKAKSVQKRHVEPHEDAENDYSSDMEIDDKSRGGSLVRCNESATSGGDITSLSSSNEEENKANEGSENEERRNPLSEKGRTGEATDRERKDEENSLASDDKENKGQLIENGDTTAEGSENEDRSNSLLEKEKIPEAAKRKGEDNKENEGELTENDDKENASLPDENRTIITNNDDPKKAIFGSKHEDLRKTNKQFTSASTGTQVVKYKKLKPTNPKPFKLRTDERGILKEANLVKKVPLQPLKETTAKSGKVTRKCLNIDRTSEQDDTDNYSSCGEKSNQITQGNQSGSMQSDNPNSRKQLRLYATTPHRNHGPKFQKPIDLDNRFQQGEKAAKKLDDNCNRKSQMLQRKVVRPRVLSRKKEKVLLATPCNLSVIVEKPSTSNTAKPNEAAKPHDNDVSSPASKAAGSASRPCSRGRKALTVPKEPKFHSLHVPKRCTAVKQT</sequence>
<protein>
    <submittedName>
        <fullName evidence="2">Uncharacterized protein</fullName>
    </submittedName>
</protein>
<evidence type="ECO:0000256" key="1">
    <source>
        <dbReference type="SAM" id="MobiDB-lite"/>
    </source>
</evidence>
<feature type="compositionally biased region" description="Polar residues" evidence="1">
    <location>
        <begin position="325"/>
        <end position="336"/>
    </location>
</feature>
<evidence type="ECO:0000313" key="3">
    <source>
        <dbReference type="Proteomes" id="UP001372338"/>
    </source>
</evidence>
<gene>
    <name evidence="2" type="ORF">RIF29_41535</name>
</gene>
<feature type="compositionally biased region" description="Basic and acidic residues" evidence="1">
    <location>
        <begin position="458"/>
        <end position="474"/>
    </location>
</feature>
<name>A0AAN9E5S0_CROPI</name>
<feature type="compositionally biased region" description="Basic and acidic residues" evidence="1">
    <location>
        <begin position="404"/>
        <end position="432"/>
    </location>
</feature>
<accession>A0AAN9E5S0</accession>
<comment type="caution">
    <text evidence="2">The sequence shown here is derived from an EMBL/GenBank/DDBJ whole genome shotgun (WGS) entry which is preliminary data.</text>
</comment>
<feature type="compositionally biased region" description="Acidic residues" evidence="1">
    <location>
        <begin position="301"/>
        <end position="311"/>
    </location>
</feature>
<feature type="region of interest" description="Disordered" evidence="1">
    <location>
        <begin position="237"/>
        <end position="485"/>
    </location>
</feature>
<proteinExistence type="predicted"/>
<evidence type="ECO:0000313" key="2">
    <source>
        <dbReference type="EMBL" id="KAK7246665.1"/>
    </source>
</evidence>
<feature type="compositionally biased region" description="Basic residues" evidence="1">
    <location>
        <begin position="283"/>
        <end position="292"/>
    </location>
</feature>
<keyword evidence="3" id="KW-1185">Reference proteome</keyword>
<feature type="compositionally biased region" description="Basic and acidic residues" evidence="1">
    <location>
        <begin position="342"/>
        <end position="388"/>
    </location>
</feature>
<feature type="compositionally biased region" description="Polar residues" evidence="1">
    <location>
        <begin position="554"/>
        <end position="582"/>
    </location>
</feature>
<feature type="compositionally biased region" description="Low complexity" evidence="1">
    <location>
        <begin position="683"/>
        <end position="694"/>
    </location>
</feature>
<feature type="region of interest" description="Disordered" evidence="1">
    <location>
        <begin position="527"/>
        <end position="605"/>
    </location>
</feature>
<dbReference type="AlphaFoldDB" id="A0AAN9E5S0"/>
<feature type="compositionally biased region" description="Polar residues" evidence="1">
    <location>
        <begin position="240"/>
        <end position="250"/>
    </location>
</feature>
<feature type="region of interest" description="Disordered" evidence="1">
    <location>
        <begin position="663"/>
        <end position="727"/>
    </location>
</feature>
<organism evidence="2 3">
    <name type="scientific">Crotalaria pallida</name>
    <name type="common">Smooth rattlebox</name>
    <name type="synonym">Crotalaria striata</name>
    <dbReference type="NCBI Taxonomy" id="3830"/>
    <lineage>
        <taxon>Eukaryota</taxon>
        <taxon>Viridiplantae</taxon>
        <taxon>Streptophyta</taxon>
        <taxon>Embryophyta</taxon>
        <taxon>Tracheophyta</taxon>
        <taxon>Spermatophyta</taxon>
        <taxon>Magnoliopsida</taxon>
        <taxon>eudicotyledons</taxon>
        <taxon>Gunneridae</taxon>
        <taxon>Pentapetalae</taxon>
        <taxon>rosids</taxon>
        <taxon>fabids</taxon>
        <taxon>Fabales</taxon>
        <taxon>Fabaceae</taxon>
        <taxon>Papilionoideae</taxon>
        <taxon>50 kb inversion clade</taxon>
        <taxon>genistoids sensu lato</taxon>
        <taxon>core genistoids</taxon>
        <taxon>Crotalarieae</taxon>
        <taxon>Crotalaria</taxon>
    </lineage>
</organism>
<dbReference type="EMBL" id="JAYWIO010000008">
    <property type="protein sequence ID" value="KAK7246665.1"/>
    <property type="molecule type" value="Genomic_DNA"/>
</dbReference>
<dbReference type="Proteomes" id="UP001372338">
    <property type="component" value="Unassembled WGS sequence"/>
</dbReference>